<gene>
    <name evidence="2" type="ORF">FHG85_01250</name>
</gene>
<protein>
    <recommendedName>
        <fullName evidence="4">DUF4595 domain-containing protein</fullName>
    </recommendedName>
</protein>
<keyword evidence="3" id="KW-1185">Reference proteome</keyword>
<dbReference type="EMBL" id="CP041345">
    <property type="protein sequence ID" value="QKG78948.1"/>
    <property type="molecule type" value="Genomic_DNA"/>
</dbReference>
<feature type="signal peptide" evidence="1">
    <location>
        <begin position="1"/>
        <end position="21"/>
    </location>
</feature>
<dbReference type="RefSeq" id="WP_173072464.1">
    <property type="nucleotide sequence ID" value="NZ_CP041345.1"/>
</dbReference>
<evidence type="ECO:0000256" key="1">
    <source>
        <dbReference type="SAM" id="SignalP"/>
    </source>
</evidence>
<reference evidence="2 3" key="1">
    <citation type="submission" date="2019-07" db="EMBL/GenBank/DDBJ databases">
        <title>Thalassofilum flectens gen. nov., sp. nov., a novel moderate thermophilic anaerobe from a shallow sea hot spring in Kunashir Island (Russia), representing a new family in the order Bacteroidales, and proposal of Thalassofilacea fam. nov.</title>
        <authorList>
            <person name="Kochetkova T.V."/>
            <person name="Podosokorskaya O.A."/>
            <person name="Novikov A."/>
            <person name="Elcheninov A.G."/>
            <person name="Toshchakov S.V."/>
            <person name="Kublanov I.V."/>
        </authorList>
    </citation>
    <scope>NUCLEOTIDE SEQUENCE [LARGE SCALE GENOMIC DNA]</scope>
    <source>
        <strain evidence="2 3">38-H</strain>
    </source>
</reference>
<feature type="chain" id="PRO_5029446795" description="DUF4595 domain-containing protein" evidence="1">
    <location>
        <begin position="22"/>
        <end position="291"/>
    </location>
</feature>
<organism evidence="2 3">
    <name type="scientific">Tenuifilum thalassicum</name>
    <dbReference type="NCBI Taxonomy" id="2590900"/>
    <lineage>
        <taxon>Bacteria</taxon>
        <taxon>Pseudomonadati</taxon>
        <taxon>Bacteroidota</taxon>
        <taxon>Bacteroidia</taxon>
        <taxon>Bacteroidales</taxon>
        <taxon>Tenuifilaceae</taxon>
        <taxon>Tenuifilum</taxon>
    </lineage>
</organism>
<dbReference type="KEGG" id="ttz:FHG85_01250"/>
<sequence length="291" mass="34418">MRLFKLFIVSFFLVLSNYNSAQNRPPQNVRRVVVTSKYLVENGRRTSKSRAVKQDIKDSLDRIHTIIYRDFETQAIVRHIWHTFSGKQIVRTDEFADGKLFRFRIFTYNTDSLLAKQDVYMVKPGDTAFYVSLNYTYKDRNPIKIEAFNSKGKRAYKVRSTYDSHGTELVRKVKTYKNYIPVDSIINLTCTPTYDSLGRKVNEQISKTFADGSKFEREYKYEYNKKGLLSAIEEYAPDKRLILRKTLEYNSKGILKFISIYNSDEVLVDFYALRYELYPTADRIRNRIIEY</sequence>
<evidence type="ECO:0000313" key="2">
    <source>
        <dbReference type="EMBL" id="QKG78948.1"/>
    </source>
</evidence>
<proteinExistence type="predicted"/>
<keyword evidence="1" id="KW-0732">Signal</keyword>
<dbReference type="AlphaFoldDB" id="A0A7D3XUD0"/>
<accession>A0A7D3XUD0</accession>
<dbReference type="Proteomes" id="UP000500961">
    <property type="component" value="Chromosome"/>
</dbReference>
<name>A0A7D3XUD0_9BACT</name>
<evidence type="ECO:0000313" key="3">
    <source>
        <dbReference type="Proteomes" id="UP000500961"/>
    </source>
</evidence>
<evidence type="ECO:0008006" key="4">
    <source>
        <dbReference type="Google" id="ProtNLM"/>
    </source>
</evidence>